<dbReference type="EMBL" id="WHUW01000012">
    <property type="protein sequence ID" value="KAF8440486.1"/>
    <property type="molecule type" value="Genomic_DNA"/>
</dbReference>
<evidence type="ECO:0000313" key="2">
    <source>
        <dbReference type="EMBL" id="KAF8440486.1"/>
    </source>
</evidence>
<feature type="non-terminal residue" evidence="2">
    <location>
        <position position="97"/>
    </location>
</feature>
<sequence length="97" mass="11369">MFPPVSCCIFTVVVVCFDSSIIFLLLLPCLWLSSMYDHTHYTLYNEHVRGCIRDYDAFSCSVFSFPFCFSLSWLRGIHAALFVFMYMTVQLPLFFYS</sequence>
<proteinExistence type="predicted"/>
<comment type="caution">
    <text evidence="2">The sequence shown here is derived from an EMBL/GenBank/DDBJ whole genome shotgun (WGS) entry which is preliminary data.</text>
</comment>
<keyword evidence="1" id="KW-0812">Transmembrane</keyword>
<gene>
    <name evidence="2" type="ORF">L210DRAFT_3539800</name>
</gene>
<reference evidence="2" key="2">
    <citation type="journal article" date="2020" name="Nat. Commun.">
        <title>Large-scale genome sequencing of mycorrhizal fungi provides insights into the early evolution of symbiotic traits.</title>
        <authorList>
            <person name="Miyauchi S."/>
            <person name="Kiss E."/>
            <person name="Kuo A."/>
            <person name="Drula E."/>
            <person name="Kohler A."/>
            <person name="Sanchez-Garcia M."/>
            <person name="Morin E."/>
            <person name="Andreopoulos B."/>
            <person name="Barry K.W."/>
            <person name="Bonito G."/>
            <person name="Buee M."/>
            <person name="Carver A."/>
            <person name="Chen C."/>
            <person name="Cichocki N."/>
            <person name="Clum A."/>
            <person name="Culley D."/>
            <person name="Crous P.W."/>
            <person name="Fauchery L."/>
            <person name="Girlanda M."/>
            <person name="Hayes R.D."/>
            <person name="Keri Z."/>
            <person name="LaButti K."/>
            <person name="Lipzen A."/>
            <person name="Lombard V."/>
            <person name="Magnuson J."/>
            <person name="Maillard F."/>
            <person name="Murat C."/>
            <person name="Nolan M."/>
            <person name="Ohm R.A."/>
            <person name="Pangilinan J."/>
            <person name="Pereira M.F."/>
            <person name="Perotto S."/>
            <person name="Peter M."/>
            <person name="Pfister S."/>
            <person name="Riley R."/>
            <person name="Sitrit Y."/>
            <person name="Stielow J.B."/>
            <person name="Szollosi G."/>
            <person name="Zifcakova L."/>
            <person name="Stursova M."/>
            <person name="Spatafora J.W."/>
            <person name="Tedersoo L."/>
            <person name="Vaario L.M."/>
            <person name="Yamada A."/>
            <person name="Yan M."/>
            <person name="Wang P."/>
            <person name="Xu J."/>
            <person name="Bruns T."/>
            <person name="Baldrian P."/>
            <person name="Vilgalys R."/>
            <person name="Dunand C."/>
            <person name="Henrissat B."/>
            <person name="Grigoriev I.V."/>
            <person name="Hibbett D."/>
            <person name="Nagy L.G."/>
            <person name="Martin F.M."/>
        </authorList>
    </citation>
    <scope>NUCLEOTIDE SEQUENCE</scope>
    <source>
        <strain evidence="2">BED1</strain>
    </source>
</reference>
<dbReference type="Proteomes" id="UP001194468">
    <property type="component" value="Unassembled WGS sequence"/>
</dbReference>
<keyword evidence="1" id="KW-1133">Transmembrane helix</keyword>
<organism evidence="2 3">
    <name type="scientific">Boletus edulis BED1</name>
    <dbReference type="NCBI Taxonomy" id="1328754"/>
    <lineage>
        <taxon>Eukaryota</taxon>
        <taxon>Fungi</taxon>
        <taxon>Dikarya</taxon>
        <taxon>Basidiomycota</taxon>
        <taxon>Agaricomycotina</taxon>
        <taxon>Agaricomycetes</taxon>
        <taxon>Agaricomycetidae</taxon>
        <taxon>Boletales</taxon>
        <taxon>Boletineae</taxon>
        <taxon>Boletaceae</taxon>
        <taxon>Boletoideae</taxon>
        <taxon>Boletus</taxon>
    </lineage>
</organism>
<keyword evidence="1" id="KW-0472">Membrane</keyword>
<dbReference type="AlphaFoldDB" id="A0AAD4BUM0"/>
<accession>A0AAD4BUM0</accession>
<evidence type="ECO:0000313" key="3">
    <source>
        <dbReference type="Proteomes" id="UP001194468"/>
    </source>
</evidence>
<evidence type="ECO:0000256" key="1">
    <source>
        <dbReference type="SAM" id="Phobius"/>
    </source>
</evidence>
<reference evidence="2" key="1">
    <citation type="submission" date="2019-10" db="EMBL/GenBank/DDBJ databases">
        <authorList>
            <consortium name="DOE Joint Genome Institute"/>
            <person name="Kuo A."/>
            <person name="Miyauchi S."/>
            <person name="Kiss E."/>
            <person name="Drula E."/>
            <person name="Kohler A."/>
            <person name="Sanchez-Garcia M."/>
            <person name="Andreopoulos B."/>
            <person name="Barry K.W."/>
            <person name="Bonito G."/>
            <person name="Buee M."/>
            <person name="Carver A."/>
            <person name="Chen C."/>
            <person name="Cichocki N."/>
            <person name="Clum A."/>
            <person name="Culley D."/>
            <person name="Crous P.W."/>
            <person name="Fauchery L."/>
            <person name="Girlanda M."/>
            <person name="Hayes R."/>
            <person name="Keri Z."/>
            <person name="LaButti K."/>
            <person name="Lipzen A."/>
            <person name="Lombard V."/>
            <person name="Magnuson J."/>
            <person name="Maillard F."/>
            <person name="Morin E."/>
            <person name="Murat C."/>
            <person name="Nolan M."/>
            <person name="Ohm R."/>
            <person name="Pangilinan J."/>
            <person name="Pereira M."/>
            <person name="Perotto S."/>
            <person name="Peter M."/>
            <person name="Riley R."/>
            <person name="Sitrit Y."/>
            <person name="Stielow B."/>
            <person name="Szollosi G."/>
            <person name="Zifcakova L."/>
            <person name="Stursova M."/>
            <person name="Spatafora J.W."/>
            <person name="Tedersoo L."/>
            <person name="Vaario L.-M."/>
            <person name="Yamada A."/>
            <person name="Yan M."/>
            <person name="Wang P."/>
            <person name="Xu J."/>
            <person name="Bruns T."/>
            <person name="Baldrian P."/>
            <person name="Vilgalys R."/>
            <person name="Henrissat B."/>
            <person name="Grigoriev I.V."/>
            <person name="Hibbett D."/>
            <person name="Nagy L.G."/>
            <person name="Martin F.M."/>
        </authorList>
    </citation>
    <scope>NUCLEOTIDE SEQUENCE</scope>
    <source>
        <strain evidence="2">BED1</strain>
    </source>
</reference>
<keyword evidence="3" id="KW-1185">Reference proteome</keyword>
<feature type="transmembrane region" description="Helical" evidence="1">
    <location>
        <begin position="73"/>
        <end position="96"/>
    </location>
</feature>
<protein>
    <submittedName>
        <fullName evidence="2">Uncharacterized protein</fullName>
    </submittedName>
</protein>
<feature type="transmembrane region" description="Helical" evidence="1">
    <location>
        <begin position="7"/>
        <end position="33"/>
    </location>
</feature>
<name>A0AAD4BUM0_BOLED</name>